<evidence type="ECO:0000313" key="4">
    <source>
        <dbReference type="Proteomes" id="UP000592294"/>
    </source>
</evidence>
<accession>A0A850R3H0</accession>
<dbReference type="AlphaFoldDB" id="A0A850R3H0"/>
<reference evidence="3 4" key="1">
    <citation type="submission" date="2020-06" db="EMBL/GenBank/DDBJ databases">
        <title>Whole-genome sequence of Allochromatium humboldtianum DSM 21881, type strain.</title>
        <authorList>
            <person name="Kyndt J.A."/>
            <person name="Meyer T.E."/>
        </authorList>
    </citation>
    <scope>NUCLEOTIDE SEQUENCE [LARGE SCALE GENOMIC DNA]</scope>
    <source>
        <strain evidence="3 4">DSM 21881</strain>
    </source>
</reference>
<evidence type="ECO:0000256" key="1">
    <source>
        <dbReference type="SAM" id="MobiDB-lite"/>
    </source>
</evidence>
<protein>
    <submittedName>
        <fullName evidence="3">TraI domain-containing protein</fullName>
    </submittedName>
</protein>
<sequence>MSSLIARCQAAWSAFRAPPDSVSNRDDGCAPASVGPEPEIPRYPPFLKGLPVARTAQILETQRELIAGLQDALAFTDADYQALVYPLVERYAAFVHLLPASETHHHRGAGGLFRHGLEVAFQAARASRGRLFALDRRPEERRLLEPRWHLAACIVGLLHDIGKPVADVLVVDRTGAQRWQPVDETLSDWADAHGIDRYFLRWNAQRVHHGHEIFTTSVLHQVLTRPVRTWLMDPDPLVWHTLSRVLAGSDTQALLYQLMREADQASVAQDLRENRLDPEALSLGVPIERYLVDTMRALLREGTWAVNTPGARVWIFPPNSVHLVWPACAEAIVQRLTDERIPGIPHDPDTLADILIERHLARPRPVAEGEPAARYWRLAPAILAREQPVELSFLRLATPELLFSGVVPSPTPLVPTPDTVAGQSTREHEAPSEVRPVVVPEAAPPPSTQQTAPPESPAETRPVVALEAAPTPLADQTAPPLVSESTTGHKSAVDTGAADREPSGTADPDPPAAGTPQEAARAWLARHAPAGTSLMAMAEALTEGRLTLDAQPTLIDGKLFLPYPQALTGLAVSPEEVLKDLVARHWIECDPLRPLLKLREQGGVTGLWLNREVSRPLLALGLGVPVTPVGCPPAAEAVAVTPSAAVTPTEPTAPDRAPVTHTTTGRDAADYARHVRQRLLARDPALGPIVERPGALAIALRGPLLEEARRAGISEIALRRALEKLPGARPVEQGIFTLGL</sequence>
<dbReference type="InterPro" id="IPR011119">
    <property type="entry name" value="Unchr_helicase_relaxase_TraI"/>
</dbReference>
<keyword evidence="4" id="KW-1185">Reference proteome</keyword>
<evidence type="ECO:0000259" key="2">
    <source>
        <dbReference type="Pfam" id="PF07514"/>
    </source>
</evidence>
<organism evidence="3 4">
    <name type="scientific">Allochromatium humboldtianum</name>
    <dbReference type="NCBI Taxonomy" id="504901"/>
    <lineage>
        <taxon>Bacteria</taxon>
        <taxon>Pseudomonadati</taxon>
        <taxon>Pseudomonadota</taxon>
        <taxon>Gammaproteobacteria</taxon>
        <taxon>Chromatiales</taxon>
        <taxon>Chromatiaceae</taxon>
        <taxon>Allochromatium</taxon>
    </lineage>
</organism>
<gene>
    <name evidence="3" type="ORF">HW932_02835</name>
</gene>
<dbReference type="NCBIfam" id="NF041494">
    <property type="entry name" value="MobH"/>
    <property type="match status" value="1"/>
</dbReference>
<name>A0A850R3H0_9GAMM</name>
<dbReference type="EMBL" id="JABZEO010000002">
    <property type="protein sequence ID" value="NVZ08194.1"/>
    <property type="molecule type" value="Genomic_DNA"/>
</dbReference>
<feature type="region of interest" description="Disordered" evidence="1">
    <location>
        <begin position="408"/>
        <end position="518"/>
    </location>
</feature>
<evidence type="ECO:0000313" key="3">
    <source>
        <dbReference type="EMBL" id="NVZ08194.1"/>
    </source>
</evidence>
<feature type="domain" description="Uncharacterised" evidence="2">
    <location>
        <begin position="50"/>
        <end position="365"/>
    </location>
</feature>
<dbReference type="RefSeq" id="WP_176974989.1">
    <property type="nucleotide sequence ID" value="NZ_JABZEO010000002.1"/>
</dbReference>
<proteinExistence type="predicted"/>
<dbReference type="Pfam" id="PF07514">
    <property type="entry name" value="TraI_2"/>
    <property type="match status" value="1"/>
</dbReference>
<dbReference type="Proteomes" id="UP000592294">
    <property type="component" value="Unassembled WGS sequence"/>
</dbReference>
<dbReference type="Gene3D" id="1.10.3210.40">
    <property type="match status" value="1"/>
</dbReference>
<comment type="caution">
    <text evidence="3">The sequence shown here is derived from an EMBL/GenBank/DDBJ whole genome shotgun (WGS) entry which is preliminary data.</text>
</comment>